<sequence length="108" mass="12326">MKPAPTPPIPLGTHALAFWGKHYRRLKRAGVLTRADAESFALLCVVWGKIQELAAIPAMEADFRTPIQLDRLLKQYHAYAKQFGLLPRERRQSGMEITPPEKKDEFDL</sequence>
<evidence type="ECO:0008006" key="3">
    <source>
        <dbReference type="Google" id="ProtNLM"/>
    </source>
</evidence>
<dbReference type="KEGG" id="gms:SOIL9_24860"/>
<accession>A0A6P2D1M9</accession>
<evidence type="ECO:0000313" key="1">
    <source>
        <dbReference type="EMBL" id="VTR95228.1"/>
    </source>
</evidence>
<evidence type="ECO:0000313" key="2">
    <source>
        <dbReference type="Proteomes" id="UP000464178"/>
    </source>
</evidence>
<proteinExistence type="predicted"/>
<dbReference type="Proteomes" id="UP000464178">
    <property type="component" value="Chromosome"/>
</dbReference>
<gene>
    <name evidence="1" type="ORF">SOIL9_24860</name>
</gene>
<reference evidence="1 2" key="1">
    <citation type="submission" date="2019-05" db="EMBL/GenBank/DDBJ databases">
        <authorList>
            <consortium name="Science for Life Laboratories"/>
        </authorList>
    </citation>
    <scope>NUCLEOTIDE SEQUENCE [LARGE SCALE GENOMIC DNA]</scope>
    <source>
        <strain evidence="1">Soil9</strain>
    </source>
</reference>
<dbReference type="EMBL" id="LR593886">
    <property type="protein sequence ID" value="VTR95228.1"/>
    <property type="molecule type" value="Genomic_DNA"/>
</dbReference>
<dbReference type="RefSeq" id="WP_162669669.1">
    <property type="nucleotide sequence ID" value="NZ_LR593886.1"/>
</dbReference>
<dbReference type="AlphaFoldDB" id="A0A6P2D1M9"/>
<keyword evidence="2" id="KW-1185">Reference proteome</keyword>
<protein>
    <recommendedName>
        <fullName evidence="3">Phage terminase small subunit P27 family</fullName>
    </recommendedName>
</protein>
<name>A0A6P2D1M9_9BACT</name>
<organism evidence="1 2">
    <name type="scientific">Gemmata massiliana</name>
    <dbReference type="NCBI Taxonomy" id="1210884"/>
    <lineage>
        <taxon>Bacteria</taxon>
        <taxon>Pseudomonadati</taxon>
        <taxon>Planctomycetota</taxon>
        <taxon>Planctomycetia</taxon>
        <taxon>Gemmatales</taxon>
        <taxon>Gemmataceae</taxon>
        <taxon>Gemmata</taxon>
    </lineage>
</organism>